<dbReference type="SUPFAM" id="SSF89392">
    <property type="entry name" value="Prokaryotic lipoproteins and lipoprotein localization factors"/>
    <property type="match status" value="1"/>
</dbReference>
<evidence type="ECO:0000313" key="7">
    <source>
        <dbReference type="Proteomes" id="UP001569414"/>
    </source>
</evidence>
<comment type="subunit">
    <text evidence="1">Monomer.</text>
</comment>
<gene>
    <name evidence="6" type="ORF">ACCI51_02690</name>
</gene>
<proteinExistence type="predicted"/>
<keyword evidence="6" id="KW-0449">Lipoprotein</keyword>
<reference evidence="6 7" key="1">
    <citation type="submission" date="2024-08" db="EMBL/GenBank/DDBJ databases">
        <authorList>
            <person name="Ishaq N."/>
        </authorList>
    </citation>
    <scope>NUCLEOTIDE SEQUENCE [LARGE SCALE GENOMIC DNA]</scope>
    <source>
        <strain evidence="6 7">JCM 30400</strain>
    </source>
</reference>
<feature type="signal peptide" evidence="5">
    <location>
        <begin position="1"/>
        <end position="22"/>
    </location>
</feature>
<keyword evidence="2" id="KW-0813">Transport</keyword>
<protein>
    <submittedName>
        <fullName evidence="6">Outer membrane lipoprotein carrier protein LolA</fullName>
    </submittedName>
</protein>
<evidence type="ECO:0000256" key="5">
    <source>
        <dbReference type="SAM" id="SignalP"/>
    </source>
</evidence>
<name>A0ABV4NKA4_9GAMM</name>
<dbReference type="Proteomes" id="UP001569414">
    <property type="component" value="Unassembled WGS sequence"/>
</dbReference>
<keyword evidence="3 5" id="KW-0732">Signal</keyword>
<accession>A0ABV4NKA4</accession>
<evidence type="ECO:0000256" key="2">
    <source>
        <dbReference type="ARBA" id="ARBA00022448"/>
    </source>
</evidence>
<sequence length="205" mass="23314">MQAVYRLIISIIAFLSSTVAFPLTSEQQKVIEEIEKDVISSPQMLGTFSQKKTLSQLPRPLVSSGVLAISESLGLSWRIESPIESHRIFKIDNSESEHRSSNGIIENLIADSLLQIINGDFSKLGRTYILSPYFEQEQWRIKLTPKQNSFRRIIESIEIAGDQKIRKIILSEANMSLTEIDIVDLQPVNPDNRQLLNEFAEDKQK</sequence>
<comment type="caution">
    <text evidence="6">The sequence shown here is derived from an EMBL/GenBank/DDBJ whole genome shotgun (WGS) entry which is preliminary data.</text>
</comment>
<dbReference type="RefSeq" id="WP_299584898.1">
    <property type="nucleotide sequence ID" value="NZ_JBGMEL010000002.1"/>
</dbReference>
<organism evidence="6 7">
    <name type="scientific">Microbulbifer echini</name>
    <dbReference type="NCBI Taxonomy" id="1529067"/>
    <lineage>
        <taxon>Bacteria</taxon>
        <taxon>Pseudomonadati</taxon>
        <taxon>Pseudomonadota</taxon>
        <taxon>Gammaproteobacteria</taxon>
        <taxon>Cellvibrionales</taxon>
        <taxon>Microbulbiferaceae</taxon>
        <taxon>Microbulbifer</taxon>
    </lineage>
</organism>
<dbReference type="EMBL" id="JBGMEL010000002">
    <property type="protein sequence ID" value="MFA0789436.1"/>
    <property type="molecule type" value="Genomic_DNA"/>
</dbReference>
<keyword evidence="4" id="KW-0653">Protein transport</keyword>
<keyword evidence="7" id="KW-1185">Reference proteome</keyword>
<feature type="chain" id="PRO_5046240076" evidence="5">
    <location>
        <begin position="23"/>
        <end position="205"/>
    </location>
</feature>
<evidence type="ECO:0000256" key="3">
    <source>
        <dbReference type="ARBA" id="ARBA00022729"/>
    </source>
</evidence>
<dbReference type="CDD" id="cd16325">
    <property type="entry name" value="LolA"/>
    <property type="match status" value="1"/>
</dbReference>
<dbReference type="InterPro" id="IPR004564">
    <property type="entry name" value="OM_lipoprot_carrier_LolA-like"/>
</dbReference>
<evidence type="ECO:0000256" key="1">
    <source>
        <dbReference type="ARBA" id="ARBA00011245"/>
    </source>
</evidence>
<evidence type="ECO:0000256" key="4">
    <source>
        <dbReference type="ARBA" id="ARBA00022927"/>
    </source>
</evidence>
<dbReference type="Gene3D" id="2.50.20.10">
    <property type="entry name" value="Lipoprotein localisation LolA/LolB/LppX"/>
    <property type="match status" value="1"/>
</dbReference>
<dbReference type="InterPro" id="IPR029046">
    <property type="entry name" value="LolA/LolB/LppX"/>
</dbReference>
<evidence type="ECO:0000313" key="6">
    <source>
        <dbReference type="EMBL" id="MFA0789436.1"/>
    </source>
</evidence>